<dbReference type="EMBL" id="JAVDTF010000001">
    <property type="protein sequence ID" value="MDR6781923.1"/>
    <property type="molecule type" value="Genomic_DNA"/>
</dbReference>
<accession>A0ACC6KS27</accession>
<gene>
    <name evidence="1" type="ORF">J2X78_000475</name>
</gene>
<evidence type="ECO:0000313" key="2">
    <source>
        <dbReference type="Proteomes" id="UP001246858"/>
    </source>
</evidence>
<protein>
    <submittedName>
        <fullName evidence="1">Uncharacterized protein</fullName>
    </submittedName>
</protein>
<comment type="caution">
    <text evidence="1">The sequence shown here is derived from an EMBL/GenBank/DDBJ whole genome shotgun (WGS) entry which is preliminary data.</text>
</comment>
<organism evidence="1 2">
    <name type="scientific">Pedobacter africanus</name>
    <dbReference type="NCBI Taxonomy" id="151894"/>
    <lineage>
        <taxon>Bacteria</taxon>
        <taxon>Pseudomonadati</taxon>
        <taxon>Bacteroidota</taxon>
        <taxon>Sphingobacteriia</taxon>
        <taxon>Sphingobacteriales</taxon>
        <taxon>Sphingobacteriaceae</taxon>
        <taxon>Pedobacter</taxon>
    </lineage>
</organism>
<proteinExistence type="predicted"/>
<evidence type="ECO:0000313" key="1">
    <source>
        <dbReference type="EMBL" id="MDR6781923.1"/>
    </source>
</evidence>
<dbReference type="Proteomes" id="UP001246858">
    <property type="component" value="Unassembled WGS sequence"/>
</dbReference>
<name>A0ACC6KS27_9SPHI</name>
<keyword evidence="2" id="KW-1185">Reference proteome</keyword>
<sequence length="125" mass="14347">MAEAIVIRRRRSGSLLVAIEMLLISAYSTYWLCKKFDLDWILGTLIFIGSMFVIAFLFFRIRVFRYIFSIIFSLAWGFVALAIAFMLTKSNVSPWILSVVVFGIGLLVHKGHFTAEDSTEVIHYK</sequence>
<reference evidence="1" key="1">
    <citation type="submission" date="2023-07" db="EMBL/GenBank/DDBJ databases">
        <title>Sorghum-associated microbial communities from plants grown in Nebraska, USA.</title>
        <authorList>
            <person name="Schachtman D."/>
        </authorList>
    </citation>
    <scope>NUCLEOTIDE SEQUENCE</scope>
    <source>
        <strain evidence="1">2697</strain>
    </source>
</reference>